<organism evidence="2 3">
    <name type="scientific">Trachymyrmex septentrionalis</name>
    <dbReference type="NCBI Taxonomy" id="34720"/>
    <lineage>
        <taxon>Eukaryota</taxon>
        <taxon>Metazoa</taxon>
        <taxon>Ecdysozoa</taxon>
        <taxon>Arthropoda</taxon>
        <taxon>Hexapoda</taxon>
        <taxon>Insecta</taxon>
        <taxon>Pterygota</taxon>
        <taxon>Neoptera</taxon>
        <taxon>Endopterygota</taxon>
        <taxon>Hymenoptera</taxon>
        <taxon>Apocrita</taxon>
        <taxon>Aculeata</taxon>
        <taxon>Formicoidea</taxon>
        <taxon>Formicidae</taxon>
        <taxon>Myrmicinae</taxon>
        <taxon>Trachymyrmex</taxon>
    </lineage>
</organism>
<keyword evidence="3" id="KW-1185">Reference proteome</keyword>
<sequence>MCNYVCVYVRACLHVYTRVIVSVHQRRLGVPNLALPNEVIPSQWANTSKSRLPVICGGRSALIKVFLWVATATMTATMTTTIMMTIMTMMRDKKTLTISLVNMIFVTCDS</sequence>
<accession>A0A195F7V2</accession>
<keyword evidence="1" id="KW-0812">Transmembrane</keyword>
<gene>
    <name evidence="2" type="ORF">ALC56_09422</name>
</gene>
<reference evidence="2 3" key="1">
    <citation type="submission" date="2016-03" db="EMBL/GenBank/DDBJ databases">
        <title>Trachymyrmex septentrionalis WGS genome.</title>
        <authorList>
            <person name="Nygaard S."/>
            <person name="Hu H."/>
            <person name="Boomsma J."/>
            <person name="Zhang G."/>
        </authorList>
    </citation>
    <scope>NUCLEOTIDE SEQUENCE [LARGE SCALE GENOMIC DNA]</scope>
    <source>
        <strain evidence="2">Tsep2-gDNA-1</strain>
        <tissue evidence="2">Whole body</tissue>
    </source>
</reference>
<evidence type="ECO:0000256" key="1">
    <source>
        <dbReference type="SAM" id="Phobius"/>
    </source>
</evidence>
<dbReference type="Proteomes" id="UP000078541">
    <property type="component" value="Unassembled WGS sequence"/>
</dbReference>
<name>A0A195F7V2_9HYME</name>
<evidence type="ECO:0000313" key="2">
    <source>
        <dbReference type="EMBL" id="KYN36461.1"/>
    </source>
</evidence>
<feature type="transmembrane region" description="Helical" evidence="1">
    <location>
        <begin position="65"/>
        <end position="86"/>
    </location>
</feature>
<dbReference type="EMBL" id="KQ981744">
    <property type="protein sequence ID" value="KYN36461.1"/>
    <property type="molecule type" value="Genomic_DNA"/>
</dbReference>
<keyword evidence="1" id="KW-1133">Transmembrane helix</keyword>
<protein>
    <submittedName>
        <fullName evidence="2">Uncharacterized protein</fullName>
    </submittedName>
</protein>
<proteinExistence type="predicted"/>
<dbReference type="AlphaFoldDB" id="A0A195F7V2"/>
<evidence type="ECO:0000313" key="3">
    <source>
        <dbReference type="Proteomes" id="UP000078541"/>
    </source>
</evidence>
<keyword evidence="1" id="KW-0472">Membrane</keyword>